<organism evidence="1">
    <name type="scientific">Rhizophora mucronata</name>
    <name type="common">Asiatic mangrove</name>
    <dbReference type="NCBI Taxonomy" id="61149"/>
    <lineage>
        <taxon>Eukaryota</taxon>
        <taxon>Viridiplantae</taxon>
        <taxon>Streptophyta</taxon>
        <taxon>Embryophyta</taxon>
        <taxon>Tracheophyta</taxon>
        <taxon>Spermatophyta</taxon>
        <taxon>Magnoliopsida</taxon>
        <taxon>eudicotyledons</taxon>
        <taxon>Gunneridae</taxon>
        <taxon>Pentapetalae</taxon>
        <taxon>rosids</taxon>
        <taxon>fabids</taxon>
        <taxon>Malpighiales</taxon>
        <taxon>Rhizophoraceae</taxon>
        <taxon>Rhizophora</taxon>
    </lineage>
</organism>
<sequence>MVMLIITITVPYIFRPPNRMLTKLQRNVFSPILSMGNSNHLKYWSLGFP</sequence>
<evidence type="ECO:0000313" key="1">
    <source>
        <dbReference type="EMBL" id="MBX65795.1"/>
    </source>
</evidence>
<reference evidence="1" key="1">
    <citation type="submission" date="2018-02" db="EMBL/GenBank/DDBJ databases">
        <title>Rhizophora mucronata_Transcriptome.</title>
        <authorList>
            <person name="Meera S.P."/>
            <person name="Sreeshan A."/>
            <person name="Augustine A."/>
        </authorList>
    </citation>
    <scope>NUCLEOTIDE SEQUENCE</scope>
    <source>
        <tissue evidence="1">Leaf</tissue>
    </source>
</reference>
<protein>
    <submittedName>
        <fullName evidence="1">Uncharacterized protein</fullName>
    </submittedName>
</protein>
<proteinExistence type="predicted"/>
<dbReference type="AlphaFoldDB" id="A0A2P2QFV7"/>
<dbReference type="EMBL" id="GGEC01085311">
    <property type="protein sequence ID" value="MBX65795.1"/>
    <property type="molecule type" value="Transcribed_RNA"/>
</dbReference>
<accession>A0A2P2QFV7</accession>
<name>A0A2P2QFV7_RHIMU</name>